<feature type="compositionally biased region" description="Polar residues" evidence="4">
    <location>
        <begin position="419"/>
        <end position="436"/>
    </location>
</feature>
<name>A0A2P4ULC1_9ACTN</name>
<feature type="region of interest" description="Disordered" evidence="4">
    <location>
        <begin position="365"/>
        <end position="384"/>
    </location>
</feature>
<evidence type="ECO:0000313" key="8">
    <source>
        <dbReference type="EMBL" id="POM25845.1"/>
    </source>
</evidence>
<feature type="compositionally biased region" description="Low complexity" evidence="4">
    <location>
        <begin position="374"/>
        <end position="383"/>
    </location>
</feature>
<feature type="domain" description="Peptidase S8/S53" evidence="6">
    <location>
        <begin position="631"/>
        <end position="870"/>
    </location>
</feature>
<dbReference type="PROSITE" id="PS00137">
    <property type="entry name" value="SUBTILASE_HIS"/>
    <property type="match status" value="1"/>
</dbReference>
<dbReference type="InterPro" id="IPR000209">
    <property type="entry name" value="Peptidase_S8/S53_dom"/>
</dbReference>
<accession>A0A2P4ULC1</accession>
<feature type="region of interest" description="Disordered" evidence="4">
    <location>
        <begin position="1222"/>
        <end position="1243"/>
    </location>
</feature>
<dbReference type="PROSITE" id="PS51318">
    <property type="entry name" value="TAT"/>
    <property type="match status" value="1"/>
</dbReference>
<feature type="domain" description="RCC1-like" evidence="7">
    <location>
        <begin position="890"/>
        <end position="1088"/>
    </location>
</feature>
<dbReference type="InterPro" id="IPR022398">
    <property type="entry name" value="Peptidase_S8_His-AS"/>
</dbReference>
<dbReference type="InterPro" id="IPR051553">
    <property type="entry name" value="Ran_GTPase-activating"/>
</dbReference>
<dbReference type="Gene3D" id="2.130.10.30">
    <property type="entry name" value="Regulator of chromosome condensation 1/beta-lactamase-inhibitor protein II"/>
    <property type="match status" value="4"/>
</dbReference>
<dbReference type="Pfam" id="PF00082">
    <property type="entry name" value="Peptidase_S8"/>
    <property type="match status" value="1"/>
</dbReference>
<dbReference type="SUPFAM" id="SSF50985">
    <property type="entry name" value="RCC1/BLIP-II"/>
    <property type="match status" value="3"/>
</dbReference>
<keyword evidence="5" id="KW-0732">Signal</keyword>
<reference evidence="8 9" key="1">
    <citation type="journal article" date="2017" name="Chemistry">
        <title>Isolation, Biosynthesis and Chemical Modifications of Rubterolones A-F: Rare Tropolone Alkaloids from Actinomadura sp. 5-2.</title>
        <authorList>
            <person name="Guo H."/>
            <person name="Benndorf R."/>
            <person name="Leichnitz D."/>
            <person name="Klassen J.L."/>
            <person name="Vollmers J."/>
            <person name="Gorls H."/>
            <person name="Steinacker M."/>
            <person name="Weigel C."/>
            <person name="Dahse H.M."/>
            <person name="Kaster A.K."/>
            <person name="de Beer Z.W."/>
            <person name="Poulsen M."/>
            <person name="Beemelmanns C."/>
        </authorList>
    </citation>
    <scope>NUCLEOTIDE SEQUENCE [LARGE SCALE GENOMIC DNA]</scope>
    <source>
        <strain evidence="8 9">5-2</strain>
    </source>
</reference>
<proteinExistence type="inferred from homology"/>
<evidence type="ECO:0000256" key="3">
    <source>
        <dbReference type="PROSITE-ProRule" id="PRU01240"/>
    </source>
</evidence>
<dbReference type="PROSITE" id="PS00626">
    <property type="entry name" value="RCC1_2"/>
    <property type="match status" value="4"/>
</dbReference>
<feature type="chain" id="PRO_5039340380" evidence="5">
    <location>
        <begin position="33"/>
        <end position="1243"/>
    </location>
</feature>
<organism evidence="8 9">
    <name type="scientific">Actinomadura rubteroloni</name>
    <dbReference type="NCBI Taxonomy" id="1926885"/>
    <lineage>
        <taxon>Bacteria</taxon>
        <taxon>Bacillati</taxon>
        <taxon>Actinomycetota</taxon>
        <taxon>Actinomycetes</taxon>
        <taxon>Streptosporangiales</taxon>
        <taxon>Thermomonosporaceae</taxon>
        <taxon>Actinomadura</taxon>
    </lineage>
</organism>
<evidence type="ECO:0000259" key="6">
    <source>
        <dbReference type="Pfam" id="PF00082"/>
    </source>
</evidence>
<feature type="signal peptide" evidence="5">
    <location>
        <begin position="1"/>
        <end position="32"/>
    </location>
</feature>
<comment type="similarity">
    <text evidence="3">Belongs to the peptidase S8 family.</text>
</comment>
<dbReference type="GO" id="GO:0005085">
    <property type="term" value="F:guanyl-nucleotide exchange factor activity"/>
    <property type="evidence" value="ECO:0007669"/>
    <property type="project" value="TreeGrafter"/>
</dbReference>
<comment type="caution">
    <text evidence="3">Lacks conserved residue(s) required for the propagation of feature annotation.</text>
</comment>
<feature type="compositionally biased region" description="Polar residues" evidence="4">
    <location>
        <begin position="1222"/>
        <end position="1233"/>
    </location>
</feature>
<evidence type="ECO:0000256" key="2">
    <source>
        <dbReference type="ARBA" id="ARBA00022737"/>
    </source>
</evidence>
<dbReference type="InterPro" id="IPR006311">
    <property type="entry name" value="TAT_signal"/>
</dbReference>
<comment type="caution">
    <text evidence="8">The sequence shown here is derived from an EMBL/GenBank/DDBJ whole genome shotgun (WGS) entry which is preliminary data.</text>
</comment>
<dbReference type="PRINTS" id="PR00633">
    <property type="entry name" value="RCCNDNSATION"/>
</dbReference>
<keyword evidence="1" id="KW-0344">Guanine-nucleotide releasing factor</keyword>
<dbReference type="GO" id="GO:0004252">
    <property type="term" value="F:serine-type endopeptidase activity"/>
    <property type="evidence" value="ECO:0007669"/>
    <property type="project" value="InterPro"/>
</dbReference>
<dbReference type="Pfam" id="PF13540">
    <property type="entry name" value="RCC1_2"/>
    <property type="match status" value="1"/>
</dbReference>
<dbReference type="InterPro" id="IPR009091">
    <property type="entry name" value="RCC1/BLIP-II"/>
</dbReference>
<evidence type="ECO:0000256" key="4">
    <source>
        <dbReference type="SAM" id="MobiDB-lite"/>
    </source>
</evidence>
<gene>
    <name evidence="8" type="ORF">BTM25_02280</name>
</gene>
<evidence type="ECO:0000256" key="1">
    <source>
        <dbReference type="ARBA" id="ARBA00022658"/>
    </source>
</evidence>
<dbReference type="Pfam" id="PF25390">
    <property type="entry name" value="WD40_RLD"/>
    <property type="match status" value="1"/>
</dbReference>
<dbReference type="InterPro" id="IPR000408">
    <property type="entry name" value="Reg_chr_condens"/>
</dbReference>
<feature type="compositionally biased region" description="Basic and acidic residues" evidence="4">
    <location>
        <begin position="46"/>
        <end position="56"/>
    </location>
</feature>
<dbReference type="PROSITE" id="PS50012">
    <property type="entry name" value="RCC1_3"/>
    <property type="match status" value="13"/>
</dbReference>
<evidence type="ECO:0000256" key="5">
    <source>
        <dbReference type="SAM" id="SignalP"/>
    </source>
</evidence>
<protein>
    <submittedName>
        <fullName evidence="8">Regulator of chromosome condensation (RCC1) repeat protein</fullName>
    </submittedName>
</protein>
<keyword evidence="2" id="KW-0677">Repeat</keyword>
<dbReference type="Gene3D" id="3.40.50.200">
    <property type="entry name" value="Peptidase S8/S53 domain"/>
    <property type="match status" value="1"/>
</dbReference>
<keyword evidence="9" id="KW-1185">Reference proteome</keyword>
<dbReference type="InterPro" id="IPR058923">
    <property type="entry name" value="RCC1-like_dom"/>
</dbReference>
<sequence length="1243" mass="123600" precursor="true">MSSPPVIGQSQKSRRRPLAALAALALAASGLAAPHAAADPAPKLKPRYDHSREKGRPGTKGPLPKGFSRTSLQVKFRTELNVRLHGNTLTSSDSAATAAIRAAFARYPGAIITRTSRQSVRAIDDRRSRLEAKTGRELPDFNSWFFVTVPKNGEGLLAALNALSGVEIAQARPVIKSPTEPLRAQQLYRNAVGSPAGTGIDADAINNVPGGKGDGVTVGDVEAVANANTALFGIQWGQIAAGLAHTLAVDVGPSAPTVWATGSNSHGELGDGTTTSRTTPVLVSGLSGVKTVAAANSYSLALKTDGTVWAWGSNSVGQLGDGTTTERHTPVQVSGITNATAISAGSDGHALAVLSDGTVKAWGSNTNGQLGDGTTTNRSTPTTVPGLTGVKTTWGAVAAGGGQSLAVLTSGTVKAWGTNSSGQLGDGTTTNRSTPVSVPGITTGKQVAAGGFHSLAVLTDGSVKAWGLNGSGQLGDGTTTSRTSPVNVPLPEPAASVVAGGFHSAAESYDPDTHDYYSAWAWGYNNHGQVGDGTTTTRTSPTAVTTEGFVTALAAGAQYTVASFAFGQAAWGYNSSGQLGLGDTTDRTSPVSWNVVTNSWNTCHEELSGRPAPGGDPVRVPATWGSNCLASSQTSHGTAVAGIIGARDGNGAGIAGIAPNAGLHLSNPSDYVTTLAGLGSGDVVLYEFSPVIGSKWYPGEYDPLIYDATVTATAQGITVVEAAGNGSNNLDDPSDPDAVTVMSRPDSGAIMVGAGAPPSPGGSNCTGSSPLPERTALGFSTYGSRLDVQDYGACVATLGVPGNQGLTPSETDPNKMYTGTFNGTSSASAITAGAVAALQGVAKKTGSALLPAQIRQLLKQTGTAQPAGDPHHIGPQPNLRAAVNYLRGGVAAGTNHTLDVRNDGTVRAWGANSSGQLGNGTTTGSATSVQVSGLTNVVRAPGSVAAGQNHSLAVRADGTVWAWGANGSGQLGNGSTTASSTPVQVSGLTGVKAVAAGLSFSLALKNDGTVWAWGDNSSGQLGNGTTTSASSPVQVSGITDAAVIGAGYSHGLAVRADGSVKAWGANSNGQLGNGTTTNSGTPVTVSGLSGVSTWPGSLAGGFAHSLAVLADGTVRAWGLNNNGQLGNGTTTASSTPVTVTGLSGAATVGAGGWHSVAAGTAGTAKAWGLNANGQLGDGTTTSSTTPVSVGGSGNFAGIAAGTYHSIAVLSGGAPYTWGKNASGQVGDGTTTDRPSPVAVSGLS</sequence>
<dbReference type="SUPFAM" id="SSF52743">
    <property type="entry name" value="Subtilisin-like"/>
    <property type="match status" value="1"/>
</dbReference>
<dbReference type="PROSITE" id="PS51892">
    <property type="entry name" value="SUBTILASE"/>
    <property type="match status" value="1"/>
</dbReference>
<evidence type="ECO:0000313" key="9">
    <source>
        <dbReference type="Proteomes" id="UP000242367"/>
    </source>
</evidence>
<dbReference type="PANTHER" id="PTHR45982">
    <property type="entry name" value="REGULATOR OF CHROMOSOME CONDENSATION"/>
    <property type="match status" value="1"/>
</dbReference>
<dbReference type="RefSeq" id="WP_103560900.1">
    <property type="nucleotide sequence ID" value="NZ_MTBP01000001.1"/>
</dbReference>
<dbReference type="GO" id="GO:0006508">
    <property type="term" value="P:proteolysis"/>
    <property type="evidence" value="ECO:0007669"/>
    <property type="project" value="InterPro"/>
</dbReference>
<dbReference type="InterPro" id="IPR036852">
    <property type="entry name" value="Peptidase_S8/S53_dom_sf"/>
</dbReference>
<feature type="compositionally biased region" description="Low complexity" evidence="4">
    <location>
        <begin position="32"/>
        <end position="41"/>
    </location>
</feature>
<dbReference type="Proteomes" id="UP000242367">
    <property type="component" value="Unassembled WGS sequence"/>
</dbReference>
<feature type="region of interest" description="Disordered" evidence="4">
    <location>
        <begin position="419"/>
        <end position="438"/>
    </location>
</feature>
<evidence type="ECO:0000259" key="7">
    <source>
        <dbReference type="Pfam" id="PF25390"/>
    </source>
</evidence>
<dbReference type="AlphaFoldDB" id="A0A2P4ULC1"/>
<dbReference type="Pfam" id="PF00415">
    <property type="entry name" value="RCC1"/>
    <property type="match status" value="7"/>
</dbReference>
<dbReference type="EMBL" id="MTBP01000001">
    <property type="protein sequence ID" value="POM25845.1"/>
    <property type="molecule type" value="Genomic_DNA"/>
</dbReference>
<feature type="region of interest" description="Disordered" evidence="4">
    <location>
        <begin position="32"/>
        <end position="68"/>
    </location>
</feature>
<dbReference type="PANTHER" id="PTHR45982:SF1">
    <property type="entry name" value="REGULATOR OF CHROMOSOME CONDENSATION"/>
    <property type="match status" value="1"/>
</dbReference>
<dbReference type="GO" id="GO:0005737">
    <property type="term" value="C:cytoplasm"/>
    <property type="evidence" value="ECO:0007669"/>
    <property type="project" value="TreeGrafter"/>
</dbReference>